<dbReference type="EMBL" id="CM007906">
    <property type="protein sequence ID" value="OTF88224.1"/>
    <property type="molecule type" value="Genomic_DNA"/>
</dbReference>
<sequence length="81" mass="9763">MRRTSNRGILQVNELETEGVSIKNRFKRKVGFENKTKFWLDKWFDNSLLMFGVPQNYEMCKRGKIGNMELEKKKSIDYQKR</sequence>
<reference evidence="2" key="1">
    <citation type="journal article" date="2017" name="Nature">
        <title>The sunflower genome provides insights into oil metabolism, flowering and Asterid evolution.</title>
        <authorList>
            <person name="Badouin H."/>
            <person name="Gouzy J."/>
            <person name="Grassa C.J."/>
            <person name="Murat F."/>
            <person name="Staton S.E."/>
            <person name="Cottret L."/>
            <person name="Lelandais-Briere C."/>
            <person name="Owens G.L."/>
            <person name="Carrere S."/>
            <person name="Mayjonade B."/>
            <person name="Legrand L."/>
            <person name="Gill N."/>
            <person name="Kane N.C."/>
            <person name="Bowers J.E."/>
            <person name="Hubner S."/>
            <person name="Bellec A."/>
            <person name="Berard A."/>
            <person name="Berges H."/>
            <person name="Blanchet N."/>
            <person name="Boniface M.C."/>
            <person name="Brunel D."/>
            <person name="Catrice O."/>
            <person name="Chaidir N."/>
            <person name="Claudel C."/>
            <person name="Donnadieu C."/>
            <person name="Faraut T."/>
            <person name="Fievet G."/>
            <person name="Helmstetter N."/>
            <person name="King M."/>
            <person name="Knapp S.J."/>
            <person name="Lai Z."/>
            <person name="Le Paslier M.C."/>
            <person name="Lippi Y."/>
            <person name="Lorenzon L."/>
            <person name="Mandel J.R."/>
            <person name="Marage G."/>
            <person name="Marchand G."/>
            <person name="Marquand E."/>
            <person name="Bret-Mestries E."/>
            <person name="Morien E."/>
            <person name="Nambeesan S."/>
            <person name="Nguyen T."/>
            <person name="Pegot-Espagnet P."/>
            <person name="Pouilly N."/>
            <person name="Raftis F."/>
            <person name="Sallet E."/>
            <person name="Schiex T."/>
            <person name="Thomas J."/>
            <person name="Vandecasteele C."/>
            <person name="Vares D."/>
            <person name="Vear F."/>
            <person name="Vautrin S."/>
            <person name="Crespi M."/>
            <person name="Mangin B."/>
            <person name="Burke J.M."/>
            <person name="Salse J."/>
            <person name="Munos S."/>
            <person name="Vincourt P."/>
            <person name="Rieseberg L.H."/>
            <person name="Langlade N.B."/>
        </authorList>
    </citation>
    <scope>NUCLEOTIDE SEQUENCE [LARGE SCALE GENOMIC DNA]</scope>
    <source>
        <strain evidence="2">cv. SF193</strain>
    </source>
</reference>
<dbReference type="InParanoid" id="A0A251RWJ2"/>
<gene>
    <name evidence="1" type="ORF">HannXRQ_Chr17g0570711</name>
</gene>
<name>A0A251RWJ2_HELAN</name>
<dbReference type="Proteomes" id="UP000215914">
    <property type="component" value="Chromosome 17"/>
</dbReference>
<keyword evidence="2" id="KW-1185">Reference proteome</keyword>
<dbReference type="AlphaFoldDB" id="A0A251RWJ2"/>
<evidence type="ECO:0000313" key="1">
    <source>
        <dbReference type="EMBL" id="OTF88224.1"/>
    </source>
</evidence>
<accession>A0A251RWJ2</accession>
<proteinExistence type="predicted"/>
<protein>
    <submittedName>
        <fullName evidence="1">Uncharacterized protein</fullName>
    </submittedName>
</protein>
<evidence type="ECO:0000313" key="2">
    <source>
        <dbReference type="Proteomes" id="UP000215914"/>
    </source>
</evidence>
<organism evidence="1 2">
    <name type="scientific">Helianthus annuus</name>
    <name type="common">Common sunflower</name>
    <dbReference type="NCBI Taxonomy" id="4232"/>
    <lineage>
        <taxon>Eukaryota</taxon>
        <taxon>Viridiplantae</taxon>
        <taxon>Streptophyta</taxon>
        <taxon>Embryophyta</taxon>
        <taxon>Tracheophyta</taxon>
        <taxon>Spermatophyta</taxon>
        <taxon>Magnoliopsida</taxon>
        <taxon>eudicotyledons</taxon>
        <taxon>Gunneridae</taxon>
        <taxon>Pentapetalae</taxon>
        <taxon>asterids</taxon>
        <taxon>campanulids</taxon>
        <taxon>Asterales</taxon>
        <taxon>Asteraceae</taxon>
        <taxon>Asteroideae</taxon>
        <taxon>Heliantheae alliance</taxon>
        <taxon>Heliantheae</taxon>
        <taxon>Helianthus</taxon>
    </lineage>
</organism>